<dbReference type="Pfam" id="PF13546">
    <property type="entry name" value="DDE_5"/>
    <property type="match status" value="1"/>
</dbReference>
<dbReference type="InterPro" id="IPR039365">
    <property type="entry name" value="IS701-like"/>
</dbReference>
<dbReference type="PANTHER" id="PTHR33627">
    <property type="entry name" value="TRANSPOSASE"/>
    <property type="match status" value="1"/>
</dbReference>
<feature type="domain" description="Transposase IS701-like DDE" evidence="1">
    <location>
        <begin position="28"/>
        <end position="275"/>
    </location>
</feature>
<proteinExistence type="predicted"/>
<organism evidence="2 3">
    <name type="scientific">Streptomyces goshikiensis</name>
    <dbReference type="NCBI Taxonomy" id="1942"/>
    <lineage>
        <taxon>Bacteria</taxon>
        <taxon>Bacillati</taxon>
        <taxon>Actinomycetota</taxon>
        <taxon>Actinomycetes</taxon>
        <taxon>Kitasatosporales</taxon>
        <taxon>Streptomycetaceae</taxon>
        <taxon>Streptomyces</taxon>
    </lineage>
</organism>
<dbReference type="PANTHER" id="PTHR33627:SF1">
    <property type="entry name" value="TRANSPOSASE"/>
    <property type="match status" value="1"/>
</dbReference>
<dbReference type="EMBL" id="CP108057">
    <property type="protein sequence ID" value="WUO47502.1"/>
    <property type="molecule type" value="Genomic_DNA"/>
</dbReference>
<gene>
    <name evidence="2" type="ORF">OHU17_17480</name>
</gene>
<evidence type="ECO:0000313" key="2">
    <source>
        <dbReference type="EMBL" id="WUO47502.1"/>
    </source>
</evidence>
<protein>
    <submittedName>
        <fullName evidence="2">Transposase</fullName>
    </submittedName>
</protein>
<name>A0ABZ1RL14_9ACTN</name>
<dbReference type="Proteomes" id="UP001432075">
    <property type="component" value="Chromosome"/>
</dbReference>
<keyword evidence="3" id="KW-1185">Reference proteome</keyword>
<evidence type="ECO:0000313" key="3">
    <source>
        <dbReference type="Proteomes" id="UP001432075"/>
    </source>
</evidence>
<reference evidence="2" key="1">
    <citation type="submission" date="2022-10" db="EMBL/GenBank/DDBJ databases">
        <title>The complete genomes of actinobacterial strains from the NBC collection.</title>
        <authorList>
            <person name="Joergensen T.S."/>
            <person name="Alvarez Arevalo M."/>
            <person name="Sterndorff E.B."/>
            <person name="Faurdal D."/>
            <person name="Vuksanovic O."/>
            <person name="Mourched A.-S."/>
            <person name="Charusanti P."/>
            <person name="Shaw S."/>
            <person name="Blin K."/>
            <person name="Weber T."/>
        </authorList>
    </citation>
    <scope>NUCLEOTIDE SEQUENCE</scope>
    <source>
        <strain evidence="2">NBC_00283</strain>
    </source>
</reference>
<dbReference type="RefSeq" id="WP_328776177.1">
    <property type="nucleotide sequence ID" value="NZ_CP108057.1"/>
</dbReference>
<sequence>MEMQLVYEEQVGHRVPDDALGRLCAEIFAPLPRSDQRRKGELYLRGLLSAGGRKSMRNIATHVGDRAAEQSLHHFISSSTWDWGPVRATLARYLERSLRPRAWVVHPVVIPKAGRHSVGVARRFVPSLGQVVNSQEAFGVWAANEETSSPVNWRLMLCEDWRDTDRLGPAPLPQDAHLAATPLECVTGALAEVRTWTGGGSPRPVVVDLPDISPTALARSLGVARLPYLATVRGTTAVAPATPAVLGNDSRPTSAHQLLRMVRTLRRPVTWSDPGGLASRTSLVAGVQVRLPGVQRPLLLLGEWTGTNGWPRQCWITDMTDVPWGALLRLAKLTHRVETDFAEVATRVGIVDFEGRSFGGWHRHTTLASAAHALSSEYRDQRPQPMAWPA</sequence>
<dbReference type="InterPro" id="IPR038721">
    <property type="entry name" value="IS701-like_DDE_dom"/>
</dbReference>
<accession>A0ABZ1RL14</accession>
<evidence type="ECO:0000259" key="1">
    <source>
        <dbReference type="Pfam" id="PF13546"/>
    </source>
</evidence>